<dbReference type="Gene3D" id="3.30.565.10">
    <property type="entry name" value="Histidine kinase-like ATPase, C-terminal domain"/>
    <property type="match status" value="1"/>
</dbReference>
<dbReference type="Proteomes" id="UP000031967">
    <property type="component" value="Unassembled WGS sequence"/>
</dbReference>
<dbReference type="Pfam" id="PF00512">
    <property type="entry name" value="HisKA"/>
    <property type="match status" value="1"/>
</dbReference>
<evidence type="ECO:0000313" key="17">
    <source>
        <dbReference type="Proteomes" id="UP000031967"/>
    </source>
</evidence>
<dbReference type="PROSITE" id="PS50109">
    <property type="entry name" value="HIS_KIN"/>
    <property type="match status" value="1"/>
</dbReference>
<keyword evidence="10 14" id="KW-1133">Transmembrane helix</keyword>
<sequence length="892" mass="98465">MEQENRQDVRQLVSELAKRGKLTLFLGAAAGVGKTYAMLTAAEKQREQGIDVLLGWMEAAAYPDTKSLNAKLQFPVLSKKNGLMDTEGIIQKRPGLVLVDNLEPVNGPNAMRPKRYLDVETILGHGIDVYATLNIQHVESLNDIVSRIIGWNVVETVPDTFLEQADRIQLVDAPTDEIIQRFNRAGLNESEREAQRKFYRAGNIDALREMAFRYAAQRVDSQLEQYMQAKKISGPWPVAEKVMVCVSASPFSKQLIRMGRQMAAGLKSDWIAVYVQTPQGFSKDKEKQDQLSRNLQLAEELGAEVVTISGNHIAEELLSLARSRNVKQMIIGKPLRSRIGEWLRSSVVEQIIRNSHGINVHVIPASLKSDQEPRAPLRGYRSFSLKSYAWITVSIALLTVILHPFGLTFELVNIALLYLIPVLLSAVYGGIGPSFYAAALGVLAFDFFFVPPFLSFTVADLRYLVSFVVFLAVAALTGSLAARLKEQLRFSKQREAHTASLYALSRQMSAITDIHSLLENVSRQVSQMAGTPVAIYLPDDKNELRLSASSFVHSQLGQSDSEMVIAKWVYQHGEIAGKGSNTLRESSGLYVPLRTEDRIYGVLSVNLESSHAVLSPDTVRLLEALCGLAASAIARVKLAEEAKLAHLMAESEKLRTALLDSVSHELRTPLATIIGSVTGLIEGDRLFSPEDRLDLLATIRDGALRMNRLVTNLLGMVKLESDMLHLRKKWCDVEDIIGVVLAQVKDFQQHRNIRVELPDHIPMILGDEVLLEQVLVNVISNAIKFSPDYSNIDVSVKTEESSVVIAVADAGIGLAAADRERIFDKFYRAEATRHVPGTGLGLAICKGIVELHGGLITAQPNVDRGTKVMISLPLNEESKPSPLPPEGETEQP</sequence>
<dbReference type="InterPro" id="IPR038318">
    <property type="entry name" value="KdpD_sf"/>
</dbReference>
<keyword evidence="6 14" id="KW-0812">Transmembrane</keyword>
<keyword evidence="5" id="KW-0808">Transferase</keyword>
<feature type="domain" description="Histidine kinase" evidence="15">
    <location>
        <begin position="661"/>
        <end position="876"/>
    </location>
</feature>
<dbReference type="Pfam" id="PF00582">
    <property type="entry name" value="Usp"/>
    <property type="match status" value="1"/>
</dbReference>
<dbReference type="Gene3D" id="3.30.450.40">
    <property type="match status" value="1"/>
</dbReference>
<dbReference type="Pfam" id="PF13492">
    <property type="entry name" value="GAF_3"/>
    <property type="match status" value="1"/>
</dbReference>
<evidence type="ECO:0000256" key="13">
    <source>
        <dbReference type="SAM" id="MobiDB-lite"/>
    </source>
</evidence>
<keyword evidence="8" id="KW-0418">Kinase</keyword>
<keyword evidence="17" id="KW-1185">Reference proteome</keyword>
<dbReference type="CDD" id="cd00082">
    <property type="entry name" value="HisKA"/>
    <property type="match status" value="1"/>
</dbReference>
<evidence type="ECO:0000256" key="14">
    <source>
        <dbReference type="SAM" id="Phobius"/>
    </source>
</evidence>
<dbReference type="InterPro" id="IPR052023">
    <property type="entry name" value="Histidine_kinase_KdpD"/>
</dbReference>
<evidence type="ECO:0000256" key="4">
    <source>
        <dbReference type="ARBA" id="ARBA00022553"/>
    </source>
</evidence>
<dbReference type="CDD" id="cd00075">
    <property type="entry name" value="HATPase"/>
    <property type="match status" value="1"/>
</dbReference>
<evidence type="ECO:0000256" key="11">
    <source>
        <dbReference type="ARBA" id="ARBA00023012"/>
    </source>
</evidence>
<dbReference type="SUPFAM" id="SSF47384">
    <property type="entry name" value="Homodimeric domain of signal transducing histidine kinase"/>
    <property type="match status" value="1"/>
</dbReference>
<evidence type="ECO:0000256" key="2">
    <source>
        <dbReference type="ARBA" id="ARBA00004141"/>
    </source>
</evidence>
<dbReference type="SMART" id="SM00388">
    <property type="entry name" value="HisKA"/>
    <property type="match status" value="1"/>
</dbReference>
<dbReference type="SMART" id="SM00387">
    <property type="entry name" value="HATPase_c"/>
    <property type="match status" value="1"/>
</dbReference>
<feature type="transmembrane region" description="Helical" evidence="14">
    <location>
        <begin position="387"/>
        <end position="405"/>
    </location>
</feature>
<dbReference type="InterPro" id="IPR029016">
    <property type="entry name" value="GAF-like_dom_sf"/>
</dbReference>
<comment type="caution">
    <text evidence="16">The sequence shown here is derived from an EMBL/GenBank/DDBJ whole genome shotgun (WGS) entry which is preliminary data.</text>
</comment>
<dbReference type="PANTHER" id="PTHR45569:SF1">
    <property type="entry name" value="SENSOR PROTEIN KDPD"/>
    <property type="match status" value="1"/>
</dbReference>
<dbReference type="PRINTS" id="PR00344">
    <property type="entry name" value="BCTRLSENSOR"/>
</dbReference>
<dbReference type="InterPro" id="IPR036890">
    <property type="entry name" value="HATPase_C_sf"/>
</dbReference>
<feature type="transmembrane region" description="Helical" evidence="14">
    <location>
        <begin position="411"/>
        <end position="428"/>
    </location>
</feature>
<reference evidence="16 17" key="1">
    <citation type="submission" date="2014-12" db="EMBL/GenBank/DDBJ databases">
        <title>Draft genome sequence of Paenibacillus kamchatkensis strain B-2647.</title>
        <authorList>
            <person name="Karlyshev A.V."/>
            <person name="Kudryashova E.B."/>
        </authorList>
    </citation>
    <scope>NUCLEOTIDE SEQUENCE [LARGE SCALE GENOMIC DNA]</scope>
    <source>
        <strain evidence="16 17">VKM B-2647</strain>
    </source>
</reference>
<keyword evidence="4" id="KW-0597">Phosphoprotein</keyword>
<dbReference type="PANTHER" id="PTHR45569">
    <property type="entry name" value="SENSOR PROTEIN KDPD"/>
    <property type="match status" value="1"/>
</dbReference>
<dbReference type="SUPFAM" id="SSF55781">
    <property type="entry name" value="GAF domain-like"/>
    <property type="match status" value="1"/>
</dbReference>
<gene>
    <name evidence="16" type="ORF">SD70_18100</name>
</gene>
<dbReference type="InterPro" id="IPR003852">
    <property type="entry name" value="Sig_transdc_His_kinase_KdpD_N"/>
</dbReference>
<dbReference type="Gene3D" id="1.20.120.620">
    <property type="entry name" value="Backbone structure of the membrane domain of e. Coli histidine kinase receptor kdpd"/>
    <property type="match status" value="1"/>
</dbReference>
<dbReference type="InterPro" id="IPR005467">
    <property type="entry name" value="His_kinase_dom"/>
</dbReference>
<evidence type="ECO:0000313" key="16">
    <source>
        <dbReference type="EMBL" id="KIL39812.1"/>
    </source>
</evidence>
<dbReference type="SUPFAM" id="SSF55874">
    <property type="entry name" value="ATPase domain of HSP90 chaperone/DNA topoisomerase II/histidine kinase"/>
    <property type="match status" value="1"/>
</dbReference>
<evidence type="ECO:0000256" key="7">
    <source>
        <dbReference type="ARBA" id="ARBA00022741"/>
    </source>
</evidence>
<keyword evidence="11" id="KW-0902">Two-component regulatory system</keyword>
<feature type="transmembrane region" description="Helical" evidence="14">
    <location>
        <begin position="463"/>
        <end position="484"/>
    </location>
</feature>
<dbReference type="Pfam" id="PF13493">
    <property type="entry name" value="DUF4118"/>
    <property type="match status" value="1"/>
</dbReference>
<evidence type="ECO:0000259" key="15">
    <source>
        <dbReference type="PROSITE" id="PS50109"/>
    </source>
</evidence>
<dbReference type="Gene3D" id="3.40.50.300">
    <property type="entry name" value="P-loop containing nucleotide triphosphate hydrolases"/>
    <property type="match status" value="1"/>
</dbReference>
<dbReference type="InterPro" id="IPR003018">
    <property type="entry name" value="GAF"/>
</dbReference>
<evidence type="ECO:0000256" key="10">
    <source>
        <dbReference type="ARBA" id="ARBA00022989"/>
    </source>
</evidence>
<dbReference type="InterPro" id="IPR036097">
    <property type="entry name" value="HisK_dim/P_sf"/>
</dbReference>
<evidence type="ECO:0000256" key="3">
    <source>
        <dbReference type="ARBA" id="ARBA00012438"/>
    </source>
</evidence>
<evidence type="ECO:0000256" key="5">
    <source>
        <dbReference type="ARBA" id="ARBA00022679"/>
    </source>
</evidence>
<feature type="transmembrane region" description="Helical" evidence="14">
    <location>
        <begin position="435"/>
        <end position="457"/>
    </location>
</feature>
<dbReference type="EC" id="2.7.13.3" evidence="3"/>
<evidence type="ECO:0000256" key="1">
    <source>
        <dbReference type="ARBA" id="ARBA00000085"/>
    </source>
</evidence>
<protein>
    <recommendedName>
        <fullName evidence="3">histidine kinase</fullName>
        <ecNumber evidence="3">2.7.13.3</ecNumber>
    </recommendedName>
</protein>
<keyword evidence="12 14" id="KW-0472">Membrane</keyword>
<dbReference type="InterPro" id="IPR003661">
    <property type="entry name" value="HisK_dim/P_dom"/>
</dbReference>
<comment type="catalytic activity">
    <reaction evidence="1">
        <text>ATP + protein L-histidine = ADP + protein N-phospho-L-histidine.</text>
        <dbReference type="EC" id="2.7.13.3"/>
    </reaction>
</comment>
<evidence type="ECO:0000256" key="9">
    <source>
        <dbReference type="ARBA" id="ARBA00022840"/>
    </source>
</evidence>
<dbReference type="InterPro" id="IPR025201">
    <property type="entry name" value="KdpD_TM"/>
</dbReference>
<dbReference type="InterPro" id="IPR004358">
    <property type="entry name" value="Sig_transdc_His_kin-like_C"/>
</dbReference>
<dbReference type="Pfam" id="PF02702">
    <property type="entry name" value="KdpD"/>
    <property type="match status" value="1"/>
</dbReference>
<dbReference type="Gene3D" id="3.40.50.620">
    <property type="entry name" value="HUPs"/>
    <property type="match status" value="1"/>
</dbReference>
<proteinExistence type="predicted"/>
<dbReference type="SUPFAM" id="SSF52402">
    <property type="entry name" value="Adenine nucleotide alpha hydrolases-like"/>
    <property type="match status" value="1"/>
</dbReference>
<feature type="region of interest" description="Disordered" evidence="13">
    <location>
        <begin position="873"/>
        <end position="892"/>
    </location>
</feature>
<dbReference type="Pfam" id="PF02518">
    <property type="entry name" value="HATPase_c"/>
    <property type="match status" value="1"/>
</dbReference>
<evidence type="ECO:0000256" key="6">
    <source>
        <dbReference type="ARBA" id="ARBA00022692"/>
    </source>
</evidence>
<dbReference type="CDD" id="cd01987">
    <property type="entry name" value="USP_KdpD-like"/>
    <property type="match status" value="1"/>
</dbReference>
<dbReference type="Gene3D" id="1.10.287.130">
    <property type="match status" value="1"/>
</dbReference>
<comment type="subcellular location">
    <subcellularLocation>
        <location evidence="2">Membrane</location>
        <topology evidence="2">Multi-pass membrane protein</topology>
    </subcellularLocation>
</comment>
<evidence type="ECO:0000256" key="8">
    <source>
        <dbReference type="ARBA" id="ARBA00022777"/>
    </source>
</evidence>
<accession>A0ABR5AFM8</accession>
<dbReference type="InterPro" id="IPR027417">
    <property type="entry name" value="P-loop_NTPase"/>
</dbReference>
<dbReference type="InterPro" id="IPR006016">
    <property type="entry name" value="UspA"/>
</dbReference>
<keyword evidence="7" id="KW-0547">Nucleotide-binding</keyword>
<dbReference type="InterPro" id="IPR014729">
    <property type="entry name" value="Rossmann-like_a/b/a_fold"/>
</dbReference>
<evidence type="ECO:0000256" key="12">
    <source>
        <dbReference type="ARBA" id="ARBA00023136"/>
    </source>
</evidence>
<dbReference type="EMBL" id="JXAK01000031">
    <property type="protein sequence ID" value="KIL39812.1"/>
    <property type="molecule type" value="Genomic_DNA"/>
</dbReference>
<keyword evidence="9" id="KW-0067">ATP-binding</keyword>
<name>A0ABR5AFM8_9BACL</name>
<dbReference type="InterPro" id="IPR003594">
    <property type="entry name" value="HATPase_dom"/>
</dbReference>
<organism evidence="16 17">
    <name type="scientific">Gordoniibacillus kamchatkensis</name>
    <dbReference type="NCBI Taxonomy" id="1590651"/>
    <lineage>
        <taxon>Bacteria</taxon>
        <taxon>Bacillati</taxon>
        <taxon>Bacillota</taxon>
        <taxon>Bacilli</taxon>
        <taxon>Bacillales</taxon>
        <taxon>Paenibacillaceae</taxon>
        <taxon>Gordoniibacillus</taxon>
    </lineage>
</organism>